<dbReference type="Proteomes" id="UP000613580">
    <property type="component" value="Unassembled WGS sequence"/>
</dbReference>
<accession>A0A8H6TP31</accession>
<organism evidence="3 4">
    <name type="scientific">Mycena chlorophos</name>
    <name type="common">Agaric fungus</name>
    <name type="synonym">Agaricus chlorophos</name>
    <dbReference type="NCBI Taxonomy" id="658473"/>
    <lineage>
        <taxon>Eukaryota</taxon>
        <taxon>Fungi</taxon>
        <taxon>Dikarya</taxon>
        <taxon>Basidiomycota</taxon>
        <taxon>Agaricomycotina</taxon>
        <taxon>Agaricomycetes</taxon>
        <taxon>Agaricomycetidae</taxon>
        <taxon>Agaricales</taxon>
        <taxon>Marasmiineae</taxon>
        <taxon>Mycenaceae</taxon>
        <taxon>Mycena</taxon>
    </lineage>
</organism>
<dbReference type="AlphaFoldDB" id="A0A8H6TP31"/>
<keyword evidence="4" id="KW-1185">Reference proteome</keyword>
<gene>
    <name evidence="3" type="ORF">HMN09_00203100</name>
</gene>
<evidence type="ECO:0000256" key="1">
    <source>
        <dbReference type="SAM" id="MobiDB-lite"/>
    </source>
</evidence>
<feature type="domain" description="Aip3p/Bud6 N-terminal" evidence="2">
    <location>
        <begin position="33"/>
        <end position="140"/>
    </location>
</feature>
<sequence length="158" mass="17452">MVSGEHPRPRQFHRPCFLSTMSSKQPRPGDVPTAVRNLLESTKQLPDALRRWGYGEASESDVSDVYVAVGTDFNTMVQAFAVHRIDLSDLHSVPNDLRAVLEQCLAEDPTPQVLASFMPDLRAVLVRLLRGLQARQDAWQRAKAAMGSGGSPGGHDYR</sequence>
<evidence type="ECO:0000313" key="3">
    <source>
        <dbReference type="EMBL" id="KAF7321150.1"/>
    </source>
</evidence>
<proteinExistence type="predicted"/>
<name>A0A8H6TP31_MYCCL</name>
<comment type="caution">
    <text evidence="3">The sequence shown here is derived from an EMBL/GenBank/DDBJ whole genome shotgun (WGS) entry which is preliminary data.</text>
</comment>
<protein>
    <submittedName>
        <fullName evidence="3">Bud site selection protein 6</fullName>
    </submittedName>
</protein>
<dbReference type="Pfam" id="PF23153">
    <property type="entry name" value="Aip3p_Bud6_N"/>
    <property type="match status" value="1"/>
</dbReference>
<feature type="region of interest" description="Disordered" evidence="1">
    <location>
        <begin position="1"/>
        <end position="30"/>
    </location>
</feature>
<dbReference type="EMBL" id="JACAZE010000002">
    <property type="protein sequence ID" value="KAF7321150.1"/>
    <property type="molecule type" value="Genomic_DNA"/>
</dbReference>
<dbReference type="InterPro" id="IPR056279">
    <property type="entry name" value="Aip3p_Bud6_N"/>
</dbReference>
<dbReference type="OrthoDB" id="783096at2759"/>
<evidence type="ECO:0000259" key="2">
    <source>
        <dbReference type="Pfam" id="PF23153"/>
    </source>
</evidence>
<evidence type="ECO:0000313" key="4">
    <source>
        <dbReference type="Proteomes" id="UP000613580"/>
    </source>
</evidence>
<reference evidence="3" key="1">
    <citation type="submission" date="2020-05" db="EMBL/GenBank/DDBJ databases">
        <title>Mycena genomes resolve the evolution of fungal bioluminescence.</title>
        <authorList>
            <person name="Tsai I.J."/>
        </authorList>
    </citation>
    <scope>NUCLEOTIDE SEQUENCE</scope>
    <source>
        <strain evidence="3">110903Hualien_Pintung</strain>
    </source>
</reference>